<evidence type="ECO:0000256" key="1">
    <source>
        <dbReference type="SAM" id="Coils"/>
    </source>
</evidence>
<organism evidence="2 3">
    <name type="scientific">Dehalobacter restrictus</name>
    <dbReference type="NCBI Taxonomy" id="55583"/>
    <lineage>
        <taxon>Bacteria</taxon>
        <taxon>Bacillati</taxon>
        <taxon>Bacillota</taxon>
        <taxon>Clostridia</taxon>
        <taxon>Eubacteriales</taxon>
        <taxon>Desulfitobacteriaceae</taxon>
        <taxon>Dehalobacter</taxon>
    </lineage>
</organism>
<proteinExistence type="predicted"/>
<feature type="coiled-coil region" evidence="1">
    <location>
        <begin position="122"/>
        <end position="205"/>
    </location>
</feature>
<evidence type="ECO:0000313" key="2">
    <source>
        <dbReference type="EMBL" id="QHA01932.1"/>
    </source>
</evidence>
<protein>
    <submittedName>
        <fullName evidence="2">DUF3102 domain-containing protein</fullName>
    </submittedName>
</protein>
<dbReference type="Pfam" id="PF11300">
    <property type="entry name" value="DUF3102"/>
    <property type="match status" value="1"/>
</dbReference>
<dbReference type="AlphaFoldDB" id="A0A857DNE7"/>
<dbReference type="InterPro" id="IPR021451">
    <property type="entry name" value="DUF3102"/>
</dbReference>
<gene>
    <name evidence="2" type="ORF">GQ588_10065</name>
</gene>
<dbReference type="EMBL" id="CP046996">
    <property type="protein sequence ID" value="QHA01932.1"/>
    <property type="molecule type" value="Genomic_DNA"/>
</dbReference>
<sequence length="283" mass="32898">MNDVMIERTPHLIAAEINLIKYQTNHIVLTNAIEIGRRLTEAKKLIPYGGWGKWLKESVNYSQSTAEKMMRLYQAYGDKQPLAQSVGEQPQEIPNLSYTQAYILLGVPEEERKAFIAEIDIVDMSTRELQKAVDERAQAEQEKNKALEEKVELWQALDDEKEKNERLTKANTNLSKNAQELYNANIELEKKSGKQQDELDSLKKSTSYDFVDRLRKDFDSASVKVKSNKIAFLYENLDRTIKELKWELEQISADDPDTFVAYKNNVYEFLIQSTRDTLWNKNY</sequence>
<name>A0A857DNE7_9FIRM</name>
<reference evidence="2 3" key="1">
    <citation type="submission" date="2019-12" db="EMBL/GenBank/DDBJ databases">
        <title>Sequence classification of anaerobic respiratory reductive dehalogenases: First we see many, then we see few.</title>
        <authorList>
            <person name="Molenda O."/>
            <person name="Puentes Jacome L.A."/>
            <person name="Cao X."/>
            <person name="Nesbo C.L."/>
            <person name="Tang S."/>
            <person name="Morson N."/>
            <person name="Patron J."/>
            <person name="Lomheim L."/>
            <person name="Wishart D.S."/>
            <person name="Edwards E.A."/>
        </authorList>
    </citation>
    <scope>NUCLEOTIDE SEQUENCE [LARGE SCALE GENOMIC DNA]</scope>
    <source>
        <strain evidence="2 3">12DCA</strain>
    </source>
</reference>
<keyword evidence="1" id="KW-0175">Coiled coil</keyword>
<accession>A0A857DNE7</accession>
<evidence type="ECO:0000313" key="3">
    <source>
        <dbReference type="Proteomes" id="UP000430508"/>
    </source>
</evidence>
<dbReference type="Proteomes" id="UP000430508">
    <property type="component" value="Chromosome"/>
</dbReference>